<dbReference type="AlphaFoldDB" id="A0A7C4AQN7"/>
<dbReference type="Gene3D" id="3.30.200.20">
    <property type="entry name" value="Phosphorylase Kinase, domain 1"/>
    <property type="match status" value="1"/>
</dbReference>
<name>A0A7C4AQN7_9BACT</name>
<evidence type="ECO:0000259" key="1">
    <source>
        <dbReference type="Pfam" id="PF01636"/>
    </source>
</evidence>
<feature type="domain" description="Aminoglycoside phosphotransferase" evidence="1">
    <location>
        <begin position="31"/>
        <end position="257"/>
    </location>
</feature>
<dbReference type="PANTHER" id="PTHR21310">
    <property type="entry name" value="AMINOGLYCOSIDE PHOSPHOTRANSFERASE-RELATED-RELATED"/>
    <property type="match status" value="1"/>
</dbReference>
<dbReference type="EMBL" id="DTGT01000088">
    <property type="protein sequence ID" value="HGH60206.1"/>
    <property type="molecule type" value="Genomic_DNA"/>
</dbReference>
<dbReference type="InterPro" id="IPR011009">
    <property type="entry name" value="Kinase-like_dom_sf"/>
</dbReference>
<protein>
    <submittedName>
        <fullName evidence="2">DUF1679 domain-containing protein</fullName>
    </submittedName>
</protein>
<gene>
    <name evidence="2" type="ORF">ENV54_02780</name>
</gene>
<comment type="caution">
    <text evidence="2">The sequence shown here is derived from an EMBL/GenBank/DDBJ whole genome shotgun (WGS) entry which is preliminary data.</text>
</comment>
<accession>A0A7C4AQN7</accession>
<reference evidence="2" key="1">
    <citation type="journal article" date="2020" name="mSystems">
        <title>Genome- and Community-Level Interaction Insights into Carbon Utilization and Element Cycling Functions of Hydrothermarchaeota in Hydrothermal Sediment.</title>
        <authorList>
            <person name="Zhou Z."/>
            <person name="Liu Y."/>
            <person name="Xu W."/>
            <person name="Pan J."/>
            <person name="Luo Z.H."/>
            <person name="Li M."/>
        </authorList>
    </citation>
    <scope>NUCLEOTIDE SEQUENCE [LARGE SCALE GENOMIC DNA]</scope>
    <source>
        <strain evidence="2">SpSt-769</strain>
    </source>
</reference>
<dbReference type="SUPFAM" id="SSF56112">
    <property type="entry name" value="Protein kinase-like (PK-like)"/>
    <property type="match status" value="1"/>
</dbReference>
<dbReference type="Pfam" id="PF01636">
    <property type="entry name" value="APH"/>
    <property type="match status" value="1"/>
</dbReference>
<proteinExistence type="predicted"/>
<sequence length="343" mass="39230">MGADPLNEMTNPDNLPQIPLPDGCEVVRIDKITGDASTRKYYRLFLSKGGPLVLMVMADPSTDEARRFLAVQQFLLDLGVPVPSIYWCDVNAGVIVLQDLGTRHLEDVMKDADISATRRLYENAVEILIRLQRHARSRHGLCENFNPRFTPAKFMEEFAFFITHYVRNIAQDRASPKALKSLTEFLEEICSQIDFDHPVFCHRDYHARNIMLHNGNLAVIDFQDARLGPAHYDLASLLRDSYVSLPHELVDELITRFHENASKDVVGSLDHFRYLFDVVSLQRNIKALGTFGYQTYVRASTRYTSAIPRTCEYIQCNVRKYPRFSRFASIVDDLICGPGMTLY</sequence>
<dbReference type="InterPro" id="IPR002575">
    <property type="entry name" value="Aminoglycoside_PTrfase"/>
</dbReference>
<organism evidence="2">
    <name type="scientific">Desulfomonile tiedjei</name>
    <dbReference type="NCBI Taxonomy" id="2358"/>
    <lineage>
        <taxon>Bacteria</taxon>
        <taxon>Pseudomonadati</taxon>
        <taxon>Thermodesulfobacteriota</taxon>
        <taxon>Desulfomonilia</taxon>
        <taxon>Desulfomonilales</taxon>
        <taxon>Desulfomonilaceae</taxon>
        <taxon>Desulfomonile</taxon>
    </lineage>
</organism>
<evidence type="ECO:0000313" key="2">
    <source>
        <dbReference type="EMBL" id="HGH60206.1"/>
    </source>
</evidence>
<dbReference type="InterPro" id="IPR051678">
    <property type="entry name" value="AGP_Transferase"/>
</dbReference>
<dbReference type="Gene3D" id="3.90.1200.10">
    <property type="match status" value="1"/>
</dbReference>